<reference evidence="2" key="1">
    <citation type="submission" date="2022-04" db="EMBL/GenBank/DDBJ databases">
        <title>Tomato heritable bacteria conferring resistance against bacterial wilt.</title>
        <authorList>
            <person name="Yin J."/>
        </authorList>
    </citation>
    <scope>NUCLEOTIDE SEQUENCE</scope>
    <source>
        <strain evidence="2">Cra20</strain>
    </source>
</reference>
<evidence type="ECO:0008006" key="3">
    <source>
        <dbReference type="Google" id="ProtNLM"/>
    </source>
</evidence>
<gene>
    <name evidence="2" type="ORF">MZO42_08145</name>
</gene>
<organism evidence="2">
    <name type="scientific">Sphingomonas psychrotolerans</name>
    <dbReference type="NCBI Taxonomy" id="1327635"/>
    <lineage>
        <taxon>Bacteria</taxon>
        <taxon>Pseudomonadati</taxon>
        <taxon>Pseudomonadota</taxon>
        <taxon>Alphaproteobacteria</taxon>
        <taxon>Sphingomonadales</taxon>
        <taxon>Sphingomonadaceae</taxon>
        <taxon>Sphingomonas</taxon>
    </lineage>
</organism>
<name>A0ABU3N334_9SPHN</name>
<comment type="caution">
    <text evidence="2">The sequence shown here is derived from an EMBL/GenBank/DDBJ whole genome shotgun (WGS) entry which is preliminary data.</text>
</comment>
<sequence>MAARRGAGAPPEGRGVRQDKQGRAQLVRVRARWSQEAEAVFLAELATTANVRAAAEAAGFSTTAIYRRRASCPAFRAAWDGALDQGYARIEALLIERACDGPSEVPAGDERAAQAMTNDQLMNLLRLHRASARGGAPQRYDAQAKPPDIAAVRASILRKVAAIERADARKTAERDGA</sequence>
<feature type="compositionally biased region" description="Low complexity" evidence="1">
    <location>
        <begin position="1"/>
        <end position="13"/>
    </location>
</feature>
<accession>A0ABU3N334</accession>
<protein>
    <recommendedName>
        <fullName evidence="3">Terminase</fullName>
    </recommendedName>
</protein>
<proteinExistence type="predicted"/>
<feature type="region of interest" description="Disordered" evidence="1">
    <location>
        <begin position="1"/>
        <end position="23"/>
    </location>
</feature>
<dbReference type="EMBL" id="JALMLT010000002">
    <property type="protein sequence ID" value="MDT8758666.1"/>
    <property type="molecule type" value="Genomic_DNA"/>
</dbReference>
<evidence type="ECO:0000313" key="2">
    <source>
        <dbReference type="EMBL" id="MDT8758666.1"/>
    </source>
</evidence>
<evidence type="ECO:0000256" key="1">
    <source>
        <dbReference type="SAM" id="MobiDB-lite"/>
    </source>
</evidence>